<dbReference type="EMBL" id="CP018335">
    <property type="protein sequence ID" value="APM40465.1"/>
    <property type="molecule type" value="Genomic_DNA"/>
</dbReference>
<dbReference type="EMBL" id="CP018335">
    <property type="protein sequence ID" value="APM37390.1"/>
    <property type="molecule type" value="Genomic_DNA"/>
</dbReference>
<proteinExistence type="predicted"/>
<gene>
    <name evidence="1" type="ORF">BS101_00715</name>
    <name evidence="2" type="ORF">BS101_17875</name>
</gene>
<accession>A0A1L5FBT1</accession>
<organism evidence="2 3">
    <name type="scientific">Clostridium kluyveri</name>
    <dbReference type="NCBI Taxonomy" id="1534"/>
    <lineage>
        <taxon>Bacteria</taxon>
        <taxon>Bacillati</taxon>
        <taxon>Bacillota</taxon>
        <taxon>Clostridia</taxon>
        <taxon>Eubacteriales</taxon>
        <taxon>Clostridiaceae</taxon>
        <taxon>Clostridium</taxon>
    </lineage>
</organism>
<evidence type="ECO:0000313" key="1">
    <source>
        <dbReference type="EMBL" id="APM37390.1"/>
    </source>
</evidence>
<name>A0A1L5FBT1_CLOKL</name>
<sequence>MGQCEKCKNRTICKFTDNFTELQEKSKQINQSIDTSYPFKIIASCRFYNQDNVGTCINNITMPDKNNMIPTGYY</sequence>
<reference evidence="2 3" key="1">
    <citation type="submission" date="2016-12" db="EMBL/GenBank/DDBJ databases">
        <title>Complete genome sequence of Clostridium kluyveri JZZ isolated from the pit mud of a Chinese flavor liquor-making factory.</title>
        <authorList>
            <person name="Wang Y."/>
        </authorList>
    </citation>
    <scope>NUCLEOTIDE SEQUENCE [LARGE SCALE GENOMIC DNA]</scope>
    <source>
        <strain evidence="2 3">JZZ</strain>
    </source>
</reference>
<dbReference type="RefSeq" id="WP_073537108.1">
    <property type="nucleotide sequence ID" value="NZ_CP018335.1"/>
</dbReference>
<evidence type="ECO:0000313" key="2">
    <source>
        <dbReference type="EMBL" id="APM40465.1"/>
    </source>
</evidence>
<dbReference type="AlphaFoldDB" id="A0A1L5FBT1"/>
<dbReference type="Proteomes" id="UP000184604">
    <property type="component" value="Chromosome"/>
</dbReference>
<evidence type="ECO:0000313" key="3">
    <source>
        <dbReference type="Proteomes" id="UP000184604"/>
    </source>
</evidence>
<protein>
    <submittedName>
        <fullName evidence="2">Uncharacterized protein</fullName>
    </submittedName>
</protein>